<sequence length="335" mass="35058">MATVDAKLKYLFPGWFAVVMGLSGLSLAWHRAAPLMGEMATGFALVIGALAAAVLVVLAVAALLRWRRHPEAWAEDLKHPVRHTFVAAIPIALLLVATVGTALLGPGPVQRALWWAGSLGQFGVTWWVLRRWWLGHKAGGLVWASVTPALFIPIVGNVLAPLAGVPLGHAEWAAAQFGLGLMFWPVVLVLLVVRLAVQGSWPDRLAPTAFIVIAPPAVVGLSALQLGAPLLVGWGLWGMALFSLLWAGAQAGRIRTLPFSLPHWGMSFPLAALAALTLRLATPGQGLLAVVAPLLLALASLVIVTLCAGTVRGLRDGSLLAPEPVAAIVPVSAPG</sequence>
<protein>
    <submittedName>
        <fullName evidence="6">C4-dicarboxylate ABC transporter</fullName>
    </submittedName>
</protein>
<evidence type="ECO:0000256" key="1">
    <source>
        <dbReference type="ARBA" id="ARBA00004141"/>
    </source>
</evidence>
<dbReference type="InterPro" id="IPR052951">
    <property type="entry name" value="Tellurite_res_ion_channel"/>
</dbReference>
<dbReference type="RefSeq" id="WP_163458698.1">
    <property type="nucleotide sequence ID" value="NZ_JAAGOH010000020.1"/>
</dbReference>
<feature type="transmembrane region" description="Helical" evidence="5">
    <location>
        <begin position="112"/>
        <end position="129"/>
    </location>
</feature>
<evidence type="ECO:0000256" key="3">
    <source>
        <dbReference type="ARBA" id="ARBA00022989"/>
    </source>
</evidence>
<keyword evidence="4 5" id="KW-0472">Membrane</keyword>
<dbReference type="Pfam" id="PF03595">
    <property type="entry name" value="SLAC1"/>
    <property type="match status" value="1"/>
</dbReference>
<organism evidence="6 7">
    <name type="scientific">Ideonella livida</name>
    <dbReference type="NCBI Taxonomy" id="2707176"/>
    <lineage>
        <taxon>Bacteria</taxon>
        <taxon>Pseudomonadati</taxon>
        <taxon>Pseudomonadota</taxon>
        <taxon>Betaproteobacteria</taxon>
        <taxon>Burkholderiales</taxon>
        <taxon>Sphaerotilaceae</taxon>
        <taxon>Ideonella</taxon>
    </lineage>
</organism>
<reference evidence="6 7" key="1">
    <citation type="submission" date="2020-02" db="EMBL/GenBank/DDBJ databases">
        <title>Ideonella bacterium strain TBM-1.</title>
        <authorList>
            <person name="Chen W.-M."/>
        </authorList>
    </citation>
    <scope>NUCLEOTIDE SEQUENCE [LARGE SCALE GENOMIC DNA]</scope>
    <source>
        <strain evidence="6 7">TBM-1</strain>
    </source>
</reference>
<feature type="transmembrane region" description="Helical" evidence="5">
    <location>
        <begin position="287"/>
        <end position="311"/>
    </location>
</feature>
<dbReference type="InterPro" id="IPR004695">
    <property type="entry name" value="SLAC1/Mae1/Ssu1/TehA"/>
</dbReference>
<feature type="transmembrane region" description="Helical" evidence="5">
    <location>
        <begin position="261"/>
        <end position="281"/>
    </location>
</feature>
<evidence type="ECO:0000313" key="6">
    <source>
        <dbReference type="EMBL" id="NDY92647.1"/>
    </source>
</evidence>
<dbReference type="PANTHER" id="PTHR37955">
    <property type="entry name" value="TELLURITE RESISTANCE PROTEIN TEHA"/>
    <property type="match status" value="1"/>
</dbReference>
<dbReference type="InterPro" id="IPR038665">
    <property type="entry name" value="Voltage-dep_anion_channel_sf"/>
</dbReference>
<feature type="transmembrane region" description="Helical" evidence="5">
    <location>
        <begin position="141"/>
        <end position="160"/>
    </location>
</feature>
<keyword evidence="7" id="KW-1185">Reference proteome</keyword>
<feature type="transmembrane region" description="Helical" evidence="5">
    <location>
        <begin position="230"/>
        <end position="249"/>
    </location>
</feature>
<dbReference type="EMBL" id="JAAGOH010000020">
    <property type="protein sequence ID" value="NDY92647.1"/>
    <property type="molecule type" value="Genomic_DNA"/>
</dbReference>
<feature type="transmembrane region" description="Helical" evidence="5">
    <location>
        <begin position="205"/>
        <end position="224"/>
    </location>
</feature>
<proteinExistence type="predicted"/>
<dbReference type="AlphaFoldDB" id="A0A7C9TMU0"/>
<keyword evidence="2 5" id="KW-0812">Transmembrane</keyword>
<feature type="transmembrane region" description="Helical" evidence="5">
    <location>
        <begin position="172"/>
        <end position="193"/>
    </location>
</feature>
<name>A0A7C9TMU0_9BURK</name>
<accession>A0A7C9TMU0</accession>
<dbReference type="PANTHER" id="PTHR37955:SF1">
    <property type="entry name" value="DEP DOMAIN-CONTAINING PROTEIN"/>
    <property type="match status" value="1"/>
</dbReference>
<comment type="caution">
    <text evidence="6">The sequence shown here is derived from an EMBL/GenBank/DDBJ whole genome shotgun (WGS) entry which is preliminary data.</text>
</comment>
<evidence type="ECO:0000313" key="7">
    <source>
        <dbReference type="Proteomes" id="UP000484255"/>
    </source>
</evidence>
<keyword evidence="3 5" id="KW-1133">Transmembrane helix</keyword>
<dbReference type="Proteomes" id="UP000484255">
    <property type="component" value="Unassembled WGS sequence"/>
</dbReference>
<feature type="transmembrane region" description="Helical" evidence="5">
    <location>
        <begin position="42"/>
        <end position="64"/>
    </location>
</feature>
<evidence type="ECO:0000256" key="4">
    <source>
        <dbReference type="ARBA" id="ARBA00023136"/>
    </source>
</evidence>
<comment type="subcellular location">
    <subcellularLocation>
        <location evidence="1">Membrane</location>
        <topology evidence="1">Multi-pass membrane protein</topology>
    </subcellularLocation>
</comment>
<dbReference type="Gene3D" id="1.50.10.150">
    <property type="entry name" value="Voltage-dependent anion channel"/>
    <property type="match status" value="1"/>
</dbReference>
<dbReference type="GO" id="GO:0005886">
    <property type="term" value="C:plasma membrane"/>
    <property type="evidence" value="ECO:0007669"/>
    <property type="project" value="TreeGrafter"/>
</dbReference>
<evidence type="ECO:0000256" key="5">
    <source>
        <dbReference type="SAM" id="Phobius"/>
    </source>
</evidence>
<dbReference type="GO" id="GO:0046583">
    <property type="term" value="F:monoatomic cation efflux transmembrane transporter activity"/>
    <property type="evidence" value="ECO:0007669"/>
    <property type="project" value="TreeGrafter"/>
</dbReference>
<gene>
    <name evidence="6" type="ORF">G3A44_15765</name>
</gene>
<evidence type="ECO:0000256" key="2">
    <source>
        <dbReference type="ARBA" id="ARBA00022692"/>
    </source>
</evidence>
<feature type="transmembrane region" description="Helical" evidence="5">
    <location>
        <begin position="12"/>
        <end position="30"/>
    </location>
</feature>
<feature type="transmembrane region" description="Helical" evidence="5">
    <location>
        <begin position="85"/>
        <end position="106"/>
    </location>
</feature>